<dbReference type="InterPro" id="IPR012796">
    <property type="entry name" value="Lysidine-tRNA-synth_C"/>
</dbReference>
<dbReference type="HAMAP" id="MF_01161">
    <property type="entry name" value="tRNA_Ile_lys_synt"/>
    <property type="match status" value="1"/>
</dbReference>
<dbReference type="InterPro" id="IPR012795">
    <property type="entry name" value="tRNA_Ile_lys_synt_N"/>
</dbReference>
<dbReference type="GO" id="GO:0006400">
    <property type="term" value="P:tRNA modification"/>
    <property type="evidence" value="ECO:0007669"/>
    <property type="project" value="UniProtKB-UniRule"/>
</dbReference>
<comment type="catalytic activity">
    <reaction evidence="7 8">
        <text>cytidine(34) in tRNA(Ile2) + L-lysine + ATP = lysidine(34) in tRNA(Ile2) + AMP + diphosphate + H(+)</text>
        <dbReference type="Rhea" id="RHEA:43744"/>
        <dbReference type="Rhea" id="RHEA-COMP:10625"/>
        <dbReference type="Rhea" id="RHEA-COMP:10670"/>
        <dbReference type="ChEBI" id="CHEBI:15378"/>
        <dbReference type="ChEBI" id="CHEBI:30616"/>
        <dbReference type="ChEBI" id="CHEBI:32551"/>
        <dbReference type="ChEBI" id="CHEBI:33019"/>
        <dbReference type="ChEBI" id="CHEBI:82748"/>
        <dbReference type="ChEBI" id="CHEBI:83665"/>
        <dbReference type="ChEBI" id="CHEBI:456215"/>
        <dbReference type="EC" id="6.3.4.19"/>
    </reaction>
</comment>
<dbReference type="KEGG" id="ntg:NSCAC_0793"/>
<dbReference type="NCBIfam" id="TIGR02432">
    <property type="entry name" value="lysidine_TilS_N"/>
    <property type="match status" value="1"/>
</dbReference>
<dbReference type="PANTHER" id="PTHR43033:SF1">
    <property type="entry name" value="TRNA(ILE)-LYSIDINE SYNTHASE-RELATED"/>
    <property type="match status" value="1"/>
</dbReference>
<dbReference type="EC" id="6.3.4.19" evidence="8"/>
<dbReference type="RefSeq" id="WP_197745099.1">
    <property type="nucleotide sequence ID" value="NZ_LR778175.1"/>
</dbReference>
<dbReference type="Pfam" id="PF01171">
    <property type="entry name" value="ATP_bind_3"/>
    <property type="match status" value="1"/>
</dbReference>
<dbReference type="PANTHER" id="PTHR43033">
    <property type="entry name" value="TRNA(ILE)-LYSIDINE SYNTHASE-RELATED"/>
    <property type="match status" value="1"/>
</dbReference>
<dbReference type="GO" id="GO:0032267">
    <property type="term" value="F:tRNA(Ile)-lysidine synthase activity"/>
    <property type="evidence" value="ECO:0007669"/>
    <property type="project" value="UniProtKB-EC"/>
</dbReference>
<sequence>MRFSSHLLFKILQETIASNIYRVAYSGGLDSHVLLYALAQLQKKFSYITVTALYIDHRLHPRSRVWGEHCHQVCNDLGVPCKIIKINVQPAKGQSLEAVAREARYQAFKEEIQEGECLLTAQHQDDQVETVLLQLFRGTGTAGLAAMVFSQSFGKGYLIRPLLNFTQQDLKDYAYQKNLSWIEDPSNKNTDFDRNYLRHQIIPTLKARWPGLGQTLSRVALNQRDASTILEDHASKHLQKIKDNQCGLSVRKLKALSPPICRNVLRYWLKQLNLPLPDYTHLQRILNEILPATEDTQPLIAWTGVEVRRYRDRIYAQPPMPYHNSEITLSWDGISPLILPSSVGGKLSPEFTYGEGLGIEFLQENKITVAFRQGGEKIYLKNHHHSIKKLFQQQGIPPWQRARIPMVFFNEKLVFVAGIGIDQTFLPKPQERGVVIRWLSH</sequence>
<keyword evidence="4 8" id="KW-0819">tRNA processing</keyword>
<dbReference type="InterPro" id="IPR011063">
    <property type="entry name" value="TilS/TtcA_N"/>
</dbReference>
<dbReference type="EMBL" id="LR778175">
    <property type="protein sequence ID" value="CAB1275691.1"/>
    <property type="molecule type" value="Genomic_DNA"/>
</dbReference>
<dbReference type="InterPro" id="IPR012094">
    <property type="entry name" value="tRNA_Ile_lys_synt"/>
</dbReference>
<protein>
    <recommendedName>
        <fullName evidence="8">tRNA(Ile)-lysidine synthase</fullName>
        <ecNumber evidence="8">6.3.4.19</ecNumber>
    </recommendedName>
    <alternativeName>
        <fullName evidence="8">tRNA(Ile)-2-lysyl-cytidine synthase</fullName>
    </alternativeName>
    <alternativeName>
        <fullName evidence="8">tRNA(Ile)-lysidine synthetase</fullName>
    </alternativeName>
</protein>
<evidence type="ECO:0000256" key="8">
    <source>
        <dbReference type="HAMAP-Rule" id="MF_01161"/>
    </source>
</evidence>
<name>A0A7G1QA14_9GAMM</name>
<keyword evidence="3 8" id="KW-0436">Ligase</keyword>
<keyword evidence="2 8" id="KW-0963">Cytoplasm</keyword>
<feature type="domain" description="Lysidine-tRNA(Ile) synthetase C-terminal" evidence="9">
    <location>
        <begin position="367"/>
        <end position="438"/>
    </location>
</feature>
<dbReference type="Proteomes" id="UP000516072">
    <property type="component" value="Chromosome"/>
</dbReference>
<dbReference type="SUPFAM" id="SSF56037">
    <property type="entry name" value="PheT/TilS domain"/>
    <property type="match status" value="1"/>
</dbReference>
<keyword evidence="11" id="KW-1185">Reference proteome</keyword>
<dbReference type="InterPro" id="IPR015262">
    <property type="entry name" value="tRNA_Ile_lys_synt_subst-bd"/>
</dbReference>
<keyword evidence="6 8" id="KW-0067">ATP-binding</keyword>
<dbReference type="Pfam" id="PF09179">
    <property type="entry name" value="TilS"/>
    <property type="match status" value="1"/>
</dbReference>
<comment type="function">
    <text evidence="8">Ligates lysine onto the cytidine present at position 34 of the AUA codon-specific tRNA(Ile) that contains the anticodon CAU, in an ATP-dependent manner. Cytidine is converted to lysidine, thus changing the amino acid specificity of the tRNA from methionine to isoleucine.</text>
</comment>
<evidence type="ECO:0000256" key="6">
    <source>
        <dbReference type="ARBA" id="ARBA00022840"/>
    </source>
</evidence>
<dbReference type="SMART" id="SM00977">
    <property type="entry name" value="TilS_C"/>
    <property type="match status" value="1"/>
</dbReference>
<proteinExistence type="inferred from homology"/>
<feature type="binding site" evidence="8">
    <location>
        <begin position="26"/>
        <end position="31"/>
    </location>
    <ligand>
        <name>ATP</name>
        <dbReference type="ChEBI" id="CHEBI:30616"/>
    </ligand>
</feature>
<evidence type="ECO:0000256" key="5">
    <source>
        <dbReference type="ARBA" id="ARBA00022741"/>
    </source>
</evidence>
<organism evidence="10 11">
    <name type="scientific">Candidatus Nitrosacidococcus tergens</name>
    <dbReference type="NCBI Taxonomy" id="553981"/>
    <lineage>
        <taxon>Bacteria</taxon>
        <taxon>Pseudomonadati</taxon>
        <taxon>Pseudomonadota</taxon>
        <taxon>Gammaproteobacteria</taxon>
        <taxon>Chromatiales</taxon>
        <taxon>Chromatiaceae</taxon>
        <taxon>Candidatus Nitrosacidococcus</taxon>
    </lineage>
</organism>
<dbReference type="SUPFAM" id="SSF82829">
    <property type="entry name" value="MesJ substrate recognition domain-like"/>
    <property type="match status" value="1"/>
</dbReference>
<dbReference type="InterPro" id="IPR014729">
    <property type="entry name" value="Rossmann-like_a/b/a_fold"/>
</dbReference>
<dbReference type="GO" id="GO:0005524">
    <property type="term" value="F:ATP binding"/>
    <property type="evidence" value="ECO:0007669"/>
    <property type="project" value="UniProtKB-UniRule"/>
</dbReference>
<evidence type="ECO:0000256" key="7">
    <source>
        <dbReference type="ARBA" id="ARBA00048539"/>
    </source>
</evidence>
<evidence type="ECO:0000256" key="2">
    <source>
        <dbReference type="ARBA" id="ARBA00022490"/>
    </source>
</evidence>
<dbReference type="CDD" id="cd01992">
    <property type="entry name" value="TilS_N"/>
    <property type="match status" value="1"/>
</dbReference>
<evidence type="ECO:0000313" key="10">
    <source>
        <dbReference type="EMBL" id="CAB1275691.1"/>
    </source>
</evidence>
<comment type="domain">
    <text evidence="8">The N-terminal region contains the highly conserved SGGXDS motif, predicted to be a P-loop motif involved in ATP binding.</text>
</comment>
<gene>
    <name evidence="8 10" type="primary">tilS</name>
    <name evidence="10" type="ORF">NSCAC_0793</name>
</gene>
<accession>A0A7G1QA14</accession>
<dbReference type="Gene3D" id="3.40.50.620">
    <property type="entry name" value="HUPs"/>
    <property type="match status" value="1"/>
</dbReference>
<evidence type="ECO:0000256" key="3">
    <source>
        <dbReference type="ARBA" id="ARBA00022598"/>
    </source>
</evidence>
<reference evidence="10 11" key="1">
    <citation type="submission" date="2020-03" db="EMBL/GenBank/DDBJ databases">
        <authorList>
            <person name="Picone N."/>
        </authorList>
    </citation>
    <scope>NUCLEOTIDE SEQUENCE [LARGE SCALE GENOMIC DNA]</scope>
    <source>
        <strain evidence="10">NSCAC1</strain>
    </source>
</reference>
<keyword evidence="5 8" id="KW-0547">Nucleotide-binding</keyword>
<comment type="subcellular location">
    <subcellularLocation>
        <location evidence="1 8">Cytoplasm</location>
    </subcellularLocation>
</comment>
<dbReference type="NCBIfam" id="TIGR02433">
    <property type="entry name" value="lysidine_TilS_C"/>
    <property type="match status" value="1"/>
</dbReference>
<dbReference type="Pfam" id="PF11734">
    <property type="entry name" value="TilS_C"/>
    <property type="match status" value="1"/>
</dbReference>
<dbReference type="SUPFAM" id="SSF52402">
    <property type="entry name" value="Adenine nucleotide alpha hydrolases-like"/>
    <property type="match status" value="1"/>
</dbReference>
<comment type="similarity">
    <text evidence="8">Belongs to the tRNA(Ile)-lysidine synthase family.</text>
</comment>
<dbReference type="AlphaFoldDB" id="A0A7G1QA14"/>
<dbReference type="Gene3D" id="1.20.59.20">
    <property type="match status" value="1"/>
</dbReference>
<evidence type="ECO:0000259" key="9">
    <source>
        <dbReference type="SMART" id="SM00977"/>
    </source>
</evidence>
<evidence type="ECO:0000313" key="11">
    <source>
        <dbReference type="Proteomes" id="UP000516072"/>
    </source>
</evidence>
<evidence type="ECO:0000256" key="1">
    <source>
        <dbReference type="ARBA" id="ARBA00004496"/>
    </source>
</evidence>
<dbReference type="GO" id="GO:0005737">
    <property type="term" value="C:cytoplasm"/>
    <property type="evidence" value="ECO:0007669"/>
    <property type="project" value="UniProtKB-SubCell"/>
</dbReference>
<evidence type="ECO:0000256" key="4">
    <source>
        <dbReference type="ARBA" id="ARBA00022694"/>
    </source>
</evidence>